<reference evidence="3" key="1">
    <citation type="journal article" date="2019" name="Int. J. Syst. Evol. Microbiol.">
        <title>The Global Catalogue of Microorganisms (GCM) 10K type strain sequencing project: providing services to taxonomists for standard genome sequencing and annotation.</title>
        <authorList>
            <consortium name="The Broad Institute Genomics Platform"/>
            <consortium name="The Broad Institute Genome Sequencing Center for Infectious Disease"/>
            <person name="Wu L."/>
            <person name="Ma J."/>
        </authorList>
    </citation>
    <scope>NUCLEOTIDE SEQUENCE [LARGE SCALE GENOMIC DNA]</scope>
    <source>
        <strain evidence="3">KCTC 3913</strain>
    </source>
</reference>
<protein>
    <submittedName>
        <fullName evidence="2">GNAT family N-acetyltransferase</fullName>
        <ecNumber evidence="2">2.3.-.-</ecNumber>
    </submittedName>
</protein>
<dbReference type="EMBL" id="JBHUMF010000031">
    <property type="protein sequence ID" value="MFD2682120.1"/>
    <property type="molecule type" value="Genomic_DNA"/>
</dbReference>
<comment type="caution">
    <text evidence="2">The sequence shown here is derived from an EMBL/GenBank/DDBJ whole genome shotgun (WGS) entry which is preliminary data.</text>
</comment>
<name>A0ABW5RUX1_9BACI</name>
<keyword evidence="2" id="KW-0012">Acyltransferase</keyword>
<gene>
    <name evidence="2" type="ORF">ACFSUL_15375</name>
</gene>
<dbReference type="InterPro" id="IPR000182">
    <property type="entry name" value="GNAT_dom"/>
</dbReference>
<dbReference type="Proteomes" id="UP001597506">
    <property type="component" value="Unassembled WGS sequence"/>
</dbReference>
<proteinExistence type="predicted"/>
<accession>A0ABW5RUX1</accession>
<dbReference type="Pfam" id="PF00583">
    <property type="entry name" value="Acetyltransf_1"/>
    <property type="match status" value="1"/>
</dbReference>
<keyword evidence="3" id="KW-1185">Reference proteome</keyword>
<feature type="domain" description="N-acetyltransferase" evidence="1">
    <location>
        <begin position="10"/>
        <end position="176"/>
    </location>
</feature>
<dbReference type="SUPFAM" id="SSF55729">
    <property type="entry name" value="Acyl-CoA N-acyltransferases (Nat)"/>
    <property type="match status" value="1"/>
</dbReference>
<dbReference type="PROSITE" id="PS51186">
    <property type="entry name" value="GNAT"/>
    <property type="match status" value="1"/>
</dbReference>
<dbReference type="Gene3D" id="3.40.630.30">
    <property type="match status" value="1"/>
</dbReference>
<dbReference type="CDD" id="cd04301">
    <property type="entry name" value="NAT_SF"/>
    <property type="match status" value="1"/>
</dbReference>
<dbReference type="GO" id="GO:0016746">
    <property type="term" value="F:acyltransferase activity"/>
    <property type="evidence" value="ECO:0007669"/>
    <property type="project" value="UniProtKB-KW"/>
</dbReference>
<evidence type="ECO:0000259" key="1">
    <source>
        <dbReference type="PROSITE" id="PS51186"/>
    </source>
</evidence>
<keyword evidence="2" id="KW-0808">Transferase</keyword>
<dbReference type="RefSeq" id="WP_377936831.1">
    <property type="nucleotide sequence ID" value="NZ_JBHUMF010000031.1"/>
</dbReference>
<organism evidence="2 3">
    <name type="scientific">Bacillus seohaeanensis</name>
    <dbReference type="NCBI Taxonomy" id="284580"/>
    <lineage>
        <taxon>Bacteria</taxon>
        <taxon>Bacillati</taxon>
        <taxon>Bacillota</taxon>
        <taxon>Bacilli</taxon>
        <taxon>Bacillales</taxon>
        <taxon>Bacillaceae</taxon>
        <taxon>Bacillus</taxon>
    </lineage>
</organism>
<evidence type="ECO:0000313" key="2">
    <source>
        <dbReference type="EMBL" id="MFD2682120.1"/>
    </source>
</evidence>
<sequence>MKLKVGEDCYTIVKADVSDINTVLKLLVHAAKWLQTKNTSQWDYYLTDLEGNTEEVRESIMEENTFLIYCEEQAIATITLEGTPNEWDRDIWQDEVEEQNVMYIHRIVVHRDYSGKGIGSNLLKWAEDKARVAGKKKVRFDCLHNNKNLNNYYKQYYSLKGIARIYGKHSKFEKIL</sequence>
<dbReference type="EC" id="2.3.-.-" evidence="2"/>
<dbReference type="InterPro" id="IPR016181">
    <property type="entry name" value="Acyl_CoA_acyltransferase"/>
</dbReference>
<evidence type="ECO:0000313" key="3">
    <source>
        <dbReference type="Proteomes" id="UP001597506"/>
    </source>
</evidence>